<dbReference type="Proteomes" id="UP000484858">
    <property type="component" value="Unassembled WGS sequence"/>
</dbReference>
<sequence length="70" mass="7987">MENENAELKRQIAEQSDAAQAALCRAMCEKDTVIQSWAQRYVALCSINAMLEQKNARLEGDTDYPHWSKI</sequence>
<proteinExistence type="predicted"/>
<comment type="caution">
    <text evidence="1">The sequence shown here is derived from an EMBL/GenBank/DDBJ whole genome shotgun (WGS) entry which is preliminary data.</text>
</comment>
<evidence type="ECO:0000313" key="1">
    <source>
        <dbReference type="EMBL" id="GEM17988.1"/>
    </source>
</evidence>
<organism evidence="1 2">
    <name type="scientific">Gluconobacter oxydans NBRC 3293</name>
    <dbReference type="NCBI Taxonomy" id="1315969"/>
    <lineage>
        <taxon>Bacteria</taxon>
        <taxon>Pseudomonadati</taxon>
        <taxon>Pseudomonadota</taxon>
        <taxon>Alphaproteobacteria</taxon>
        <taxon>Acetobacterales</taxon>
        <taxon>Acetobacteraceae</taxon>
        <taxon>Gluconobacter</taxon>
    </lineage>
</organism>
<gene>
    <name evidence="1" type="ORF">NBRC3293_2485</name>
</gene>
<name>A0A829WME4_GLUOY</name>
<dbReference type="EMBL" id="BARJ01000012">
    <property type="protein sequence ID" value="GEM17988.1"/>
    <property type="molecule type" value="Genomic_DNA"/>
</dbReference>
<dbReference type="AlphaFoldDB" id="A0A829WME4"/>
<evidence type="ECO:0000313" key="2">
    <source>
        <dbReference type="Proteomes" id="UP000484858"/>
    </source>
</evidence>
<protein>
    <submittedName>
        <fullName evidence="1">Uncharacterized protein</fullName>
    </submittedName>
</protein>
<reference evidence="1 2" key="1">
    <citation type="submission" date="2013-04" db="EMBL/GenBank/DDBJ databases">
        <title>Gluconobacter oxydans NBRC 3293 whole genome sequence.</title>
        <authorList>
            <person name="Matsutani M."/>
            <person name="Yakushi T."/>
            <person name="Matsushita K."/>
        </authorList>
    </citation>
    <scope>NUCLEOTIDE SEQUENCE [LARGE SCALE GENOMIC DNA]</scope>
    <source>
        <strain evidence="1 2">NBRC 3293</strain>
    </source>
</reference>
<accession>A0A829WME4</accession>